<dbReference type="RefSeq" id="WP_203924809.1">
    <property type="nucleotide sequence ID" value="NZ_BONZ01000131.1"/>
</dbReference>
<dbReference type="Proteomes" id="UP000642748">
    <property type="component" value="Unassembled WGS sequence"/>
</dbReference>
<organism evidence="2 3">
    <name type="scientific">Rugosimonospora africana</name>
    <dbReference type="NCBI Taxonomy" id="556532"/>
    <lineage>
        <taxon>Bacteria</taxon>
        <taxon>Bacillati</taxon>
        <taxon>Actinomycetota</taxon>
        <taxon>Actinomycetes</taxon>
        <taxon>Micromonosporales</taxon>
        <taxon>Micromonosporaceae</taxon>
        <taxon>Rugosimonospora</taxon>
    </lineage>
</organism>
<comment type="caution">
    <text evidence="2">The sequence shown here is derived from an EMBL/GenBank/DDBJ whole genome shotgun (WGS) entry which is preliminary data.</text>
</comment>
<dbReference type="Pfam" id="PF24821">
    <property type="entry name" value="DUF7711"/>
    <property type="match status" value="1"/>
</dbReference>
<name>A0A8J3R3X4_9ACTN</name>
<feature type="domain" description="DUF7711" evidence="1">
    <location>
        <begin position="1"/>
        <end position="196"/>
    </location>
</feature>
<dbReference type="AlphaFoldDB" id="A0A8J3R3X4"/>
<protein>
    <recommendedName>
        <fullName evidence="1">DUF7711 domain-containing protein</fullName>
    </recommendedName>
</protein>
<dbReference type="EMBL" id="BONZ01000131">
    <property type="protein sequence ID" value="GIH21427.1"/>
    <property type="molecule type" value="Genomic_DNA"/>
</dbReference>
<proteinExistence type="predicted"/>
<gene>
    <name evidence="2" type="ORF">Raf01_95990</name>
</gene>
<sequence>MKWARAVHHAESLAQTCAEMITRPSSIFPLRVTQLWAVGDILGPPRDLETVTVALCVDLPVDEVAWWTEPPGAGHWSNATRLAKNPVLPWWRSAHAPVWNHRIDRPALMWDAADGVREDTVAALREGRGESVRLASPTPDEMRTRLCEELTVSLRTLRACTQAYEERRWSPGKLEPVADALWRASDGYLDVRDAVDRD</sequence>
<accession>A0A8J3R3X4</accession>
<reference evidence="2" key="1">
    <citation type="submission" date="2021-01" db="EMBL/GenBank/DDBJ databases">
        <title>Whole genome shotgun sequence of Rugosimonospora africana NBRC 104875.</title>
        <authorList>
            <person name="Komaki H."/>
            <person name="Tamura T."/>
        </authorList>
    </citation>
    <scope>NUCLEOTIDE SEQUENCE</scope>
    <source>
        <strain evidence="2">NBRC 104875</strain>
    </source>
</reference>
<evidence type="ECO:0000313" key="2">
    <source>
        <dbReference type="EMBL" id="GIH21427.1"/>
    </source>
</evidence>
<keyword evidence="3" id="KW-1185">Reference proteome</keyword>
<evidence type="ECO:0000259" key="1">
    <source>
        <dbReference type="Pfam" id="PF24821"/>
    </source>
</evidence>
<evidence type="ECO:0000313" key="3">
    <source>
        <dbReference type="Proteomes" id="UP000642748"/>
    </source>
</evidence>
<dbReference type="InterPro" id="IPR056128">
    <property type="entry name" value="DUF7711"/>
</dbReference>